<dbReference type="InterPro" id="IPR013783">
    <property type="entry name" value="Ig-like_fold"/>
</dbReference>
<proteinExistence type="predicted"/>
<dbReference type="EMBL" id="GDID01006142">
    <property type="protein sequence ID" value="JAP90464.1"/>
    <property type="molecule type" value="Transcribed_RNA"/>
</dbReference>
<dbReference type="SUPFAM" id="SSF49478">
    <property type="entry name" value="Cna protein B-type domain"/>
    <property type="match status" value="1"/>
</dbReference>
<keyword evidence="1" id="KW-0472">Membrane</keyword>
<dbReference type="AlphaFoldDB" id="A0A146K3K1"/>
<reference evidence="2" key="1">
    <citation type="submission" date="2015-07" db="EMBL/GenBank/DDBJ databases">
        <title>Adaptation to a free-living lifestyle via gene acquisitions in the diplomonad Trepomonas sp. PC1.</title>
        <authorList>
            <person name="Xu F."/>
            <person name="Jerlstrom-Hultqvist J."/>
            <person name="Kolisko M."/>
            <person name="Simpson A.G.B."/>
            <person name="Roger A.J."/>
            <person name="Svard S.G."/>
            <person name="Andersson J.O."/>
        </authorList>
    </citation>
    <scope>NUCLEOTIDE SEQUENCE</scope>
    <source>
        <strain evidence="2">PC1</strain>
    </source>
</reference>
<keyword evidence="1" id="KW-0812">Transmembrane</keyword>
<name>A0A146K3K1_9EUKA</name>
<dbReference type="Gene3D" id="2.60.40.10">
    <property type="entry name" value="Immunoglobulins"/>
    <property type="match status" value="1"/>
</dbReference>
<evidence type="ECO:0000313" key="2">
    <source>
        <dbReference type="EMBL" id="JAP90464.1"/>
    </source>
</evidence>
<organism evidence="2">
    <name type="scientific">Trepomonas sp. PC1</name>
    <dbReference type="NCBI Taxonomy" id="1076344"/>
    <lineage>
        <taxon>Eukaryota</taxon>
        <taxon>Metamonada</taxon>
        <taxon>Diplomonadida</taxon>
        <taxon>Hexamitidae</taxon>
        <taxon>Hexamitinae</taxon>
        <taxon>Trepomonas</taxon>
    </lineage>
</organism>
<feature type="transmembrane region" description="Helical" evidence="1">
    <location>
        <begin position="1107"/>
        <end position="1130"/>
    </location>
</feature>
<gene>
    <name evidence="2" type="ORF">TPC1_30041</name>
</gene>
<evidence type="ECO:0000256" key="1">
    <source>
        <dbReference type="SAM" id="Phobius"/>
    </source>
</evidence>
<keyword evidence="1" id="KW-1133">Transmembrane helix</keyword>
<protein>
    <submittedName>
        <fullName evidence="2">Uncharacterized protein</fullName>
    </submittedName>
</protein>
<accession>A0A146K3K1</accession>
<feature type="non-terminal residue" evidence="2">
    <location>
        <position position="1"/>
    </location>
</feature>
<sequence length="1220" mass="135832">KLLIISYQTIVAQTNINVSSKYNDSCTQNVQVALVSTQSFASRTSDYSCTTDSTNQCTISNAPADVYFIYFSCQEGRYGKVESQDSFKYAFDSSASQSYQLVIDEHNSQQPVIDVFMRIQDQPDAPLSGMVFQLLDSQSNVIESKKTDSKGNVVFEVSNGQYQVVLKGDPYQTIEQSVAISTETVYKLNFLAFLPLPSQLNVSVNLDGQLYTGAPLSVVLTQGADIAEAQTSSGIASFTRIFDGEFQLSVSDPTFYMNSTVVAFDHYSPDNRTMSVDIDYINQLDRNPRPLDIQVSDQTCSACVVTLQTTDPYLTRQDVSECTLSGGECQIPSVTNGKYFLKVQNGSTVYFLDDAEYDTTQTSQLSVGQLNAHLNKQEVTVSLMTDSQFKSAQTISILSGSAVLKQAQTNEQGSAVFYLPYGNYIVQLEKGTFEQEQVQLSVVDKTNKLVQLNGLTPIMSTIGITVKLDGKLYTNPINVTVNSTVVLVSSGVYNYRAVMDGSREVSVQSDMFAATSQMTVFDVHNPMTVQVVLDIDYIFVRDRNPKNISLILSDATNAANYTIILQSVGVVDERKDLYSCFASDGSVCTMENVPNGDYYVKYIINGSVVGYQDTSVLSTNDSLDFNITQQASDFSQAELQIQLAIATGQVIPLNGHSLQVLQNNVVVQNLSTDANGYASASLHYGTFSVVLLDGAFSRQVQTVLVNERQQYDIVFSDLLVVKSKLQLSLEFEGSPVVEELAVLLTGIQNYSMQPQNGAAQLEAQLNGVYSIQVSSDKYKANDTVTFDQYHPSFQTKVVELFLVNEMLREPKGISVSVTGSTCTSDTLVILQTVGEVDSRTDVSNCTTDAQGKCVLPDVMNGLYYFKYECADGKVGYIDYLYDNQEEYADYVLNTSNQSSFEIQISEQNYLQPCISVYLVPRSGNPHIQLANQTIVVFNYQGSYYQQTDSDGHADFYVPFGTYVIYLREGEFRSVYTSVSFRQKRLMVTFYDVDKKHVYVEFNITELTVQAKSGCAEMQLTATIGDSALFSGLTNSNCSLNLALDKEYMVLGNKLYFQGMMTNLVFHMRLDFTQDVLDDLSNGIINGSKLVADMKTNDFLMTFMSKELIGGLIAIGSVALICIMVAIYYFMKVKRIQKKLNYKLPHFTILDEKNKVQGSQKIVIAEEDEREVRQVKMETKLPRNKSLVLFSDNDDKTVQHNSKNYDFEEKSPIFKRIKPRK</sequence>